<keyword evidence="1" id="KW-1133">Transmembrane helix</keyword>
<keyword evidence="1" id="KW-0812">Transmembrane</keyword>
<sequence length="130" mass="14550">MIINEFGYKAHGQLYVLIVIILLFFTTATIMICYAINMHRNVPATFLKIERAHTIVAIVLMVPAAILGSYYAGMTVNNDINYMGRGRGGIRGQWIAAAVFEWITIVVLVLDLVAQHTANYPENFTSTKKK</sequence>
<feature type="transmembrane region" description="Helical" evidence="1">
    <location>
        <begin position="55"/>
        <end position="74"/>
    </location>
</feature>
<evidence type="ECO:0000313" key="3">
    <source>
        <dbReference type="WBParaSite" id="PSAMB.scaffold125size75095.g2414.t1"/>
    </source>
</evidence>
<organism evidence="2 3">
    <name type="scientific">Plectus sambesii</name>
    <dbReference type="NCBI Taxonomy" id="2011161"/>
    <lineage>
        <taxon>Eukaryota</taxon>
        <taxon>Metazoa</taxon>
        <taxon>Ecdysozoa</taxon>
        <taxon>Nematoda</taxon>
        <taxon>Chromadorea</taxon>
        <taxon>Plectida</taxon>
        <taxon>Plectina</taxon>
        <taxon>Plectoidea</taxon>
        <taxon>Plectidae</taxon>
        <taxon>Plectus</taxon>
    </lineage>
</organism>
<evidence type="ECO:0000313" key="2">
    <source>
        <dbReference type="Proteomes" id="UP000887566"/>
    </source>
</evidence>
<accession>A0A914UTY8</accession>
<evidence type="ECO:0000256" key="1">
    <source>
        <dbReference type="SAM" id="Phobius"/>
    </source>
</evidence>
<feature type="transmembrane region" description="Helical" evidence="1">
    <location>
        <begin position="14"/>
        <end position="34"/>
    </location>
</feature>
<dbReference type="WBParaSite" id="PSAMB.scaffold125size75095.g2414.t1">
    <property type="protein sequence ID" value="PSAMB.scaffold125size75095.g2414.t1"/>
    <property type="gene ID" value="PSAMB.scaffold125size75095.g2414"/>
</dbReference>
<feature type="transmembrane region" description="Helical" evidence="1">
    <location>
        <begin position="94"/>
        <end position="114"/>
    </location>
</feature>
<dbReference type="AlphaFoldDB" id="A0A914UTY8"/>
<keyword evidence="1" id="KW-0472">Membrane</keyword>
<name>A0A914UTY8_9BILA</name>
<protein>
    <submittedName>
        <fullName evidence="3">Uncharacterized protein</fullName>
    </submittedName>
</protein>
<dbReference type="Proteomes" id="UP000887566">
    <property type="component" value="Unplaced"/>
</dbReference>
<proteinExistence type="predicted"/>
<keyword evidence="2" id="KW-1185">Reference proteome</keyword>
<reference evidence="3" key="1">
    <citation type="submission" date="2022-11" db="UniProtKB">
        <authorList>
            <consortium name="WormBaseParasite"/>
        </authorList>
    </citation>
    <scope>IDENTIFICATION</scope>
</reference>